<gene>
    <name evidence="2" type="primary">ATP8</name>
</gene>
<keyword evidence="1" id="KW-1133">Transmembrane helix</keyword>
<keyword evidence="1" id="KW-0472">Membrane</keyword>
<accession>A0A0S2N0F1</accession>
<feature type="transmembrane region" description="Helical" evidence="1">
    <location>
        <begin position="12"/>
        <end position="32"/>
    </location>
</feature>
<evidence type="ECO:0000256" key="1">
    <source>
        <dbReference type="SAM" id="Phobius"/>
    </source>
</evidence>
<organism evidence="2">
    <name type="scientific">Phyllochaetopterus sp. AW-2015</name>
    <dbReference type="NCBI Taxonomy" id="1750699"/>
    <lineage>
        <taxon>Eukaryota</taxon>
        <taxon>Metazoa</taxon>
        <taxon>Spiralia</taxon>
        <taxon>Lophotrochozoa</taxon>
        <taxon>Annelida</taxon>
        <taxon>Polychaeta</taxon>
        <taxon>Sedentaria</taxon>
        <taxon>Chaetopteridae</taxon>
        <taxon>Phyllochaetopterus</taxon>
    </lineage>
</organism>
<dbReference type="EMBL" id="KT726961">
    <property type="protein sequence ID" value="ALO81704.1"/>
    <property type="molecule type" value="Genomic_DNA"/>
</dbReference>
<dbReference type="AlphaFoldDB" id="A0A0S2N0F1"/>
<keyword evidence="1" id="KW-0812">Transmembrane</keyword>
<proteinExistence type="predicted"/>
<name>A0A0S2N0F1_9ANNE</name>
<keyword evidence="2" id="KW-0496">Mitochondrion</keyword>
<protein>
    <submittedName>
        <fullName evidence="2">ATP synthase F0 subunit 8</fullName>
    </submittedName>
</protein>
<geneLocation type="mitochondrion" evidence="2"/>
<reference evidence="2" key="1">
    <citation type="journal article" date="2015" name="Mol. Phylogenet. Evol.">
        <title>Evolution of mitochondrial gene order in Annelida.</title>
        <authorList>
            <person name="Weigert A."/>
            <person name="Golombek A."/>
            <person name="Gerth M."/>
            <person name="Schwarz F."/>
            <person name="Struck T.H."/>
            <person name="Bleidorn C."/>
        </authorList>
    </citation>
    <scope>NUCLEOTIDE SEQUENCE</scope>
</reference>
<sequence>MPHLAPLNWVNIFMLANLQLILTFILVWWTYFPSYKIPLSPTTPSTYHLPF</sequence>
<evidence type="ECO:0000313" key="2">
    <source>
        <dbReference type="EMBL" id="ALO81704.1"/>
    </source>
</evidence>